<sequence>MKIGMIGIVNNLSTRMSSHNAGWTYVSRSALETYFNNKVEILDNSNNYENYDILVINEGVNYRQDVFNFFGGVQESQIDSLIKFSNFKGKIYCVNIPIDYNILTTKRKELKHLDIVFEKPDVINLNQVSNKLVLGDSHSLSVYKQGYGISRNDGKTLHGFLKLGLKNFINESINDLIFYSGNIDIRFHLHQFGKSGIDKLILELERQLIDLNIKSISLVKLIPIEEESRKLPGTGLYKGQPFYGSKELRSELVNYFNEKLNDICIKNNWNILSWKFNYENLSFDFMEAKQSVHLRPSSYMFINQFIYGND</sequence>
<dbReference type="EMBL" id="LR796495">
    <property type="protein sequence ID" value="CAB4148241.1"/>
    <property type="molecule type" value="Genomic_DNA"/>
</dbReference>
<gene>
    <name evidence="1" type="ORF">UFOVP520_20</name>
</gene>
<proteinExistence type="predicted"/>
<reference evidence="1" key="1">
    <citation type="submission" date="2020-04" db="EMBL/GenBank/DDBJ databases">
        <authorList>
            <person name="Chiriac C."/>
            <person name="Salcher M."/>
            <person name="Ghai R."/>
            <person name="Kavagutti S V."/>
        </authorList>
    </citation>
    <scope>NUCLEOTIDE SEQUENCE</scope>
</reference>
<protein>
    <submittedName>
        <fullName evidence="1">Uncharacterized protein</fullName>
    </submittedName>
</protein>
<name>A0A6J5MQ87_9CAUD</name>
<organism evidence="1">
    <name type="scientific">uncultured Caudovirales phage</name>
    <dbReference type="NCBI Taxonomy" id="2100421"/>
    <lineage>
        <taxon>Viruses</taxon>
        <taxon>Duplodnaviria</taxon>
        <taxon>Heunggongvirae</taxon>
        <taxon>Uroviricota</taxon>
        <taxon>Caudoviricetes</taxon>
        <taxon>Peduoviridae</taxon>
        <taxon>Maltschvirus</taxon>
        <taxon>Maltschvirus maltsch</taxon>
    </lineage>
</organism>
<evidence type="ECO:0000313" key="1">
    <source>
        <dbReference type="EMBL" id="CAB4148241.1"/>
    </source>
</evidence>
<accession>A0A6J5MQ87</accession>